<accession>A0A0W1A435</accession>
<sequence>MTEPNSSILLARQGIYDKKGIVCAYEILYRNGNPQYADVDNTNQFEGDSATSSVLTQMFTNMDMRTLLGNKRAYINFTYNNLIQKIPLLLPKDKIVVEILETVEPDNDIIKNLRVLKNKGYQIALDDFVYQKNLEAFVEIANVIKIEVLNQDEKHIEKQLSLLKNYKGILLAEKIETKEQFQICRNFGFHYFQGFFLNKPESIASTKITENKAQLLRLLAELNDDNVPMERIEEMILPIPKLSYRILRLANSPAMYRSKKIDSLLDAIKQLGLFQIRNWLNLLLLSSFDEVAPDLLERTLIRAKMCESMAKTMNYTNPHQAYTVGILSTLDGILNQPLGSLLANIHLTESLNEAILDKKGMLGTFLKYSIDYEQANFSSLNGLPLKEEELTRHYLQSIEYASSVIDILNL</sequence>
<dbReference type="SUPFAM" id="SSF141868">
    <property type="entry name" value="EAL domain-like"/>
    <property type="match status" value="1"/>
</dbReference>
<feature type="domain" description="EAL" evidence="1">
    <location>
        <begin position="1"/>
        <end position="214"/>
    </location>
</feature>
<protein>
    <submittedName>
        <fullName evidence="3">Putative Diguanylate phosphodiesterase (EAL domain)</fullName>
    </submittedName>
</protein>
<dbReference type="InterPro" id="IPR014408">
    <property type="entry name" value="dGMP_Pdiesterase_EAL/HD-GYP"/>
</dbReference>
<evidence type="ECO:0000259" key="1">
    <source>
        <dbReference type="PROSITE" id="PS50883"/>
    </source>
</evidence>
<dbReference type="Gene3D" id="1.10.3210.10">
    <property type="entry name" value="Hypothetical protein af1432"/>
    <property type="match status" value="1"/>
</dbReference>
<reference evidence="3 4" key="1">
    <citation type="submission" date="2015-11" db="EMBL/GenBank/DDBJ databases">
        <title>Genomic analysis of 38 Legionella species identifies large and diverse effector repertoires.</title>
        <authorList>
            <person name="Burstein D."/>
            <person name="Amaro F."/>
            <person name="Zusman T."/>
            <person name="Lifshitz Z."/>
            <person name="Cohen O."/>
            <person name="Gilbert J.A."/>
            <person name="Pupko T."/>
            <person name="Shuman H.A."/>
            <person name="Segal G."/>
        </authorList>
    </citation>
    <scope>NUCLEOTIDE SEQUENCE [LARGE SCALE GENOMIC DNA]</scope>
    <source>
        <strain evidence="3 4">ATCC 49508</strain>
    </source>
</reference>
<dbReference type="OrthoDB" id="9804751at2"/>
<dbReference type="InterPro" id="IPR035919">
    <property type="entry name" value="EAL_sf"/>
</dbReference>
<organism evidence="3 4">
    <name type="scientific">Legionella worsleiensis</name>
    <dbReference type="NCBI Taxonomy" id="45076"/>
    <lineage>
        <taxon>Bacteria</taxon>
        <taxon>Pseudomonadati</taxon>
        <taxon>Pseudomonadota</taxon>
        <taxon>Gammaproteobacteria</taxon>
        <taxon>Legionellales</taxon>
        <taxon>Legionellaceae</taxon>
        <taxon>Legionella</taxon>
    </lineage>
</organism>
<dbReference type="Pfam" id="PF00563">
    <property type="entry name" value="EAL"/>
    <property type="match status" value="1"/>
</dbReference>
<dbReference type="Proteomes" id="UP000054662">
    <property type="component" value="Unassembled WGS sequence"/>
</dbReference>
<comment type="caution">
    <text evidence="3">The sequence shown here is derived from an EMBL/GenBank/DDBJ whole genome shotgun (WGS) entry which is preliminary data.</text>
</comment>
<dbReference type="Gene3D" id="3.20.20.450">
    <property type="entry name" value="EAL domain"/>
    <property type="match status" value="1"/>
</dbReference>
<feature type="domain" description="HDOD" evidence="2">
    <location>
        <begin position="208"/>
        <end position="397"/>
    </location>
</feature>
<dbReference type="SUPFAM" id="SSF109604">
    <property type="entry name" value="HD-domain/PDEase-like"/>
    <property type="match status" value="1"/>
</dbReference>
<name>A0A0W1A435_9GAMM</name>
<keyword evidence="4" id="KW-1185">Reference proteome</keyword>
<dbReference type="PANTHER" id="PTHR33525">
    <property type="match status" value="1"/>
</dbReference>
<dbReference type="PATRIC" id="fig|45076.6.peg.2461"/>
<evidence type="ECO:0000259" key="2">
    <source>
        <dbReference type="PROSITE" id="PS51833"/>
    </source>
</evidence>
<dbReference type="InterPro" id="IPR052340">
    <property type="entry name" value="RNase_Y/CdgJ"/>
</dbReference>
<dbReference type="PIRSF" id="PIRSF003180">
    <property type="entry name" value="DiGMPpdiest_YuxH"/>
    <property type="match status" value="1"/>
</dbReference>
<evidence type="ECO:0000313" key="3">
    <source>
        <dbReference type="EMBL" id="KTD76125.1"/>
    </source>
</evidence>
<proteinExistence type="predicted"/>
<dbReference type="SMART" id="SM00052">
    <property type="entry name" value="EAL"/>
    <property type="match status" value="1"/>
</dbReference>
<dbReference type="PANTHER" id="PTHR33525:SF4">
    <property type="entry name" value="CYCLIC DI-GMP PHOSPHODIESTERASE CDGJ"/>
    <property type="match status" value="1"/>
</dbReference>
<dbReference type="EMBL" id="LNZC01000029">
    <property type="protein sequence ID" value="KTD76125.1"/>
    <property type="molecule type" value="Genomic_DNA"/>
</dbReference>
<dbReference type="InterPro" id="IPR001633">
    <property type="entry name" value="EAL_dom"/>
</dbReference>
<dbReference type="PROSITE" id="PS50883">
    <property type="entry name" value="EAL"/>
    <property type="match status" value="1"/>
</dbReference>
<dbReference type="Pfam" id="PF08668">
    <property type="entry name" value="HDOD"/>
    <property type="match status" value="1"/>
</dbReference>
<dbReference type="InterPro" id="IPR013976">
    <property type="entry name" value="HDOD"/>
</dbReference>
<dbReference type="AlphaFoldDB" id="A0A0W1A435"/>
<dbReference type="RefSeq" id="WP_058494017.1">
    <property type="nucleotide sequence ID" value="NZ_CBCRUR010000018.1"/>
</dbReference>
<gene>
    <name evidence="3" type="ORF">Lwor_2243</name>
</gene>
<dbReference type="PROSITE" id="PS51833">
    <property type="entry name" value="HDOD"/>
    <property type="match status" value="1"/>
</dbReference>
<dbReference type="STRING" id="45076.Lwor_2243"/>
<evidence type="ECO:0000313" key="4">
    <source>
        <dbReference type="Proteomes" id="UP000054662"/>
    </source>
</evidence>